<organism evidence="3 4">
    <name type="scientific">Caenispirillum bisanense</name>
    <dbReference type="NCBI Taxonomy" id="414052"/>
    <lineage>
        <taxon>Bacteria</taxon>
        <taxon>Pseudomonadati</taxon>
        <taxon>Pseudomonadota</taxon>
        <taxon>Alphaproteobacteria</taxon>
        <taxon>Rhodospirillales</taxon>
        <taxon>Novispirillaceae</taxon>
        <taxon>Caenispirillum</taxon>
    </lineage>
</organism>
<evidence type="ECO:0000313" key="4">
    <source>
        <dbReference type="Proteomes" id="UP000219621"/>
    </source>
</evidence>
<dbReference type="InterPro" id="IPR050267">
    <property type="entry name" value="Anti-sigma-factor_SerPK"/>
</dbReference>
<dbReference type="GO" id="GO:0004674">
    <property type="term" value="F:protein serine/threonine kinase activity"/>
    <property type="evidence" value="ECO:0007669"/>
    <property type="project" value="UniProtKB-KW"/>
</dbReference>
<dbReference type="Gene3D" id="3.30.565.10">
    <property type="entry name" value="Histidine kinase-like ATPase, C-terminal domain"/>
    <property type="match status" value="1"/>
</dbReference>
<name>A0A286G8M1_9PROT</name>
<dbReference type="InterPro" id="IPR003594">
    <property type="entry name" value="HATPase_dom"/>
</dbReference>
<keyword evidence="3" id="KW-0418">Kinase</keyword>
<dbReference type="AlphaFoldDB" id="A0A286G8M1"/>
<sequence>MIRQAPHDPALLARLRVPAVPSSLRLVRRVVRESALIAGAPEAWADDLVLAVDEACQNVVRHGYAGGSGDLVVTLSRSPAGDGVVTEILDFAPPVDPARVRGRDLNDVRPGGLGVHFIEALCEEAGFAEPPEGAGNLFRMVKRFAKADDEG</sequence>
<evidence type="ECO:0000259" key="2">
    <source>
        <dbReference type="Pfam" id="PF13581"/>
    </source>
</evidence>
<dbReference type="EMBL" id="OCNJ01000002">
    <property type="protein sequence ID" value="SOD91812.1"/>
    <property type="molecule type" value="Genomic_DNA"/>
</dbReference>
<dbReference type="PANTHER" id="PTHR35526">
    <property type="entry name" value="ANTI-SIGMA-F FACTOR RSBW-RELATED"/>
    <property type="match status" value="1"/>
</dbReference>
<accession>A0A286G8M1</accession>
<keyword evidence="3" id="KW-0808">Transferase</keyword>
<keyword evidence="4" id="KW-1185">Reference proteome</keyword>
<dbReference type="Proteomes" id="UP000219621">
    <property type="component" value="Unassembled WGS sequence"/>
</dbReference>
<protein>
    <submittedName>
        <fullName evidence="3">Serine/threonine-protein kinase RsbW/sigma-B regulation protein RsbU (Phosphoserine phosphatase)</fullName>
    </submittedName>
</protein>
<evidence type="ECO:0000313" key="3">
    <source>
        <dbReference type="EMBL" id="SOD91812.1"/>
    </source>
</evidence>
<evidence type="ECO:0000256" key="1">
    <source>
        <dbReference type="ARBA" id="ARBA00022527"/>
    </source>
</evidence>
<feature type="domain" description="Histidine kinase/HSP90-like ATPase" evidence="2">
    <location>
        <begin position="17"/>
        <end position="142"/>
    </location>
</feature>
<proteinExistence type="predicted"/>
<keyword evidence="1" id="KW-0723">Serine/threonine-protein kinase</keyword>
<dbReference type="InterPro" id="IPR036890">
    <property type="entry name" value="HATPase_C_sf"/>
</dbReference>
<dbReference type="RefSeq" id="WP_245913374.1">
    <property type="nucleotide sequence ID" value="NZ_OCNJ01000002.1"/>
</dbReference>
<dbReference type="Pfam" id="PF13581">
    <property type="entry name" value="HATPase_c_2"/>
    <property type="match status" value="1"/>
</dbReference>
<dbReference type="PANTHER" id="PTHR35526:SF3">
    <property type="entry name" value="ANTI-SIGMA-F FACTOR RSBW"/>
    <property type="match status" value="1"/>
</dbReference>
<reference evidence="3 4" key="1">
    <citation type="submission" date="2017-09" db="EMBL/GenBank/DDBJ databases">
        <authorList>
            <person name="Ehlers B."/>
            <person name="Leendertz F.H."/>
        </authorList>
    </citation>
    <scope>NUCLEOTIDE SEQUENCE [LARGE SCALE GENOMIC DNA]</scope>
    <source>
        <strain evidence="3 4">USBA 140</strain>
    </source>
</reference>
<dbReference type="CDD" id="cd16936">
    <property type="entry name" value="HATPase_RsbW-like"/>
    <property type="match status" value="1"/>
</dbReference>
<gene>
    <name evidence="3" type="ORF">SAMN05421508_102120</name>
</gene>